<feature type="non-terminal residue" evidence="1">
    <location>
        <position position="53"/>
    </location>
</feature>
<keyword evidence="2" id="KW-1185">Reference proteome</keyword>
<feature type="non-terminal residue" evidence="1">
    <location>
        <position position="1"/>
    </location>
</feature>
<evidence type="ECO:0000313" key="1">
    <source>
        <dbReference type="EMBL" id="KAI4806713.1"/>
    </source>
</evidence>
<organism evidence="1 2">
    <name type="scientific">Chaenocephalus aceratus</name>
    <name type="common">Blackfin icefish</name>
    <name type="synonym">Chaenichthys aceratus</name>
    <dbReference type="NCBI Taxonomy" id="36190"/>
    <lineage>
        <taxon>Eukaryota</taxon>
        <taxon>Metazoa</taxon>
        <taxon>Chordata</taxon>
        <taxon>Craniata</taxon>
        <taxon>Vertebrata</taxon>
        <taxon>Euteleostomi</taxon>
        <taxon>Actinopterygii</taxon>
        <taxon>Neopterygii</taxon>
        <taxon>Teleostei</taxon>
        <taxon>Neoteleostei</taxon>
        <taxon>Acanthomorphata</taxon>
        <taxon>Eupercaria</taxon>
        <taxon>Perciformes</taxon>
        <taxon>Notothenioidei</taxon>
        <taxon>Channichthyidae</taxon>
        <taxon>Chaenocephalus</taxon>
    </lineage>
</organism>
<sequence>VIAGCHCRLQSRRLLYHAVPQALKPSEAFLSPPLSSPSLVCHSNMWQVVREKK</sequence>
<proteinExistence type="predicted"/>
<comment type="caution">
    <text evidence="1">The sequence shown here is derived from an EMBL/GenBank/DDBJ whole genome shotgun (WGS) entry which is preliminary data.</text>
</comment>
<accession>A0ACB9W2V0</accession>
<reference evidence="1" key="1">
    <citation type="submission" date="2022-05" db="EMBL/GenBank/DDBJ databases">
        <title>Chromosome-level genome of Chaenocephalus aceratus.</title>
        <authorList>
            <person name="Park H."/>
        </authorList>
    </citation>
    <scope>NUCLEOTIDE SEQUENCE</scope>
    <source>
        <strain evidence="1">KU_202001</strain>
    </source>
</reference>
<dbReference type="EMBL" id="CM043804">
    <property type="protein sequence ID" value="KAI4806713.1"/>
    <property type="molecule type" value="Genomic_DNA"/>
</dbReference>
<gene>
    <name evidence="1" type="ORF">KUCAC02_017526</name>
</gene>
<name>A0ACB9W2V0_CHAAC</name>
<evidence type="ECO:0000313" key="2">
    <source>
        <dbReference type="Proteomes" id="UP001057452"/>
    </source>
</evidence>
<dbReference type="Proteomes" id="UP001057452">
    <property type="component" value="Chromosome 20"/>
</dbReference>
<protein>
    <submittedName>
        <fullName evidence="1">Uncharacterized protein</fullName>
    </submittedName>
</protein>